<dbReference type="AlphaFoldDB" id="A0A255GFX4"/>
<dbReference type="CDD" id="cd04301">
    <property type="entry name" value="NAT_SF"/>
    <property type="match status" value="1"/>
</dbReference>
<evidence type="ECO:0000313" key="5">
    <source>
        <dbReference type="Proteomes" id="UP000215896"/>
    </source>
</evidence>
<evidence type="ECO:0000313" key="4">
    <source>
        <dbReference type="EMBL" id="OYO13416.1"/>
    </source>
</evidence>
<dbReference type="Proteomes" id="UP000215896">
    <property type="component" value="Unassembled WGS sequence"/>
</dbReference>
<dbReference type="SUPFAM" id="SSF55729">
    <property type="entry name" value="Acyl-CoA N-acyltransferases (Nat)"/>
    <property type="match status" value="1"/>
</dbReference>
<gene>
    <name evidence="4" type="ORF">CGZ94_10570</name>
</gene>
<feature type="domain" description="N-acetyltransferase" evidence="3">
    <location>
        <begin position="1"/>
        <end position="144"/>
    </location>
</feature>
<proteinExistence type="predicted"/>
<evidence type="ECO:0000256" key="1">
    <source>
        <dbReference type="ARBA" id="ARBA00022679"/>
    </source>
</evidence>
<evidence type="ECO:0000259" key="3">
    <source>
        <dbReference type="PROSITE" id="PS51186"/>
    </source>
</evidence>
<sequence length="152" mass="16498">MTTRPAEPADLAAITALEESGFEVKERWSERAWAEELAADNRIVLVVGDPVHAVATVQHVGEVAELNRIVVAPAARGRGVAGALLSAGIVAATELDCTELLLEVRHDNEPALRLYRGHRFTEIARRAGYYGQGVDAVIMRRELDTAELEEAS</sequence>
<dbReference type="Gene3D" id="3.40.630.30">
    <property type="match status" value="1"/>
</dbReference>
<dbReference type="InterPro" id="IPR050832">
    <property type="entry name" value="Bact_Acetyltransf"/>
</dbReference>
<dbReference type="PANTHER" id="PTHR43877:SF2">
    <property type="entry name" value="AMINOALKYLPHOSPHONATE N-ACETYLTRANSFERASE-RELATED"/>
    <property type="match status" value="1"/>
</dbReference>
<keyword evidence="5" id="KW-1185">Reference proteome</keyword>
<dbReference type="InterPro" id="IPR000182">
    <property type="entry name" value="GNAT_dom"/>
</dbReference>
<keyword evidence="1 4" id="KW-0808">Transferase</keyword>
<accession>A0A255GFX4</accession>
<dbReference type="PROSITE" id="PS51186">
    <property type="entry name" value="GNAT"/>
    <property type="match status" value="1"/>
</dbReference>
<evidence type="ECO:0000256" key="2">
    <source>
        <dbReference type="ARBA" id="ARBA00023315"/>
    </source>
</evidence>
<protein>
    <submittedName>
        <fullName evidence="4">Ribosomal-protein-alanine N-acetyltransferase</fullName>
    </submittedName>
</protein>
<reference evidence="4 5" key="1">
    <citation type="submission" date="2017-07" db="EMBL/GenBank/DDBJ databases">
        <title>Draft whole genome sequences of clinical Proprionibacteriaceae strains.</title>
        <authorList>
            <person name="Bernier A.-M."/>
            <person name="Bernard K."/>
            <person name="Domingo M.-C."/>
        </authorList>
    </citation>
    <scope>NUCLEOTIDE SEQUENCE [LARGE SCALE GENOMIC DNA]</scope>
    <source>
        <strain evidence="4 5">NML 030167</strain>
    </source>
</reference>
<keyword evidence="2" id="KW-0012">Acyltransferase</keyword>
<dbReference type="Pfam" id="PF00583">
    <property type="entry name" value="Acetyltransf_1"/>
    <property type="match status" value="1"/>
</dbReference>
<dbReference type="EMBL" id="NMVO01000013">
    <property type="protein sequence ID" value="OYO13416.1"/>
    <property type="molecule type" value="Genomic_DNA"/>
</dbReference>
<dbReference type="RefSeq" id="WP_094359858.1">
    <property type="nucleotide sequence ID" value="NZ_NMVK01000026.1"/>
</dbReference>
<organism evidence="4 5">
    <name type="scientific">Enemella evansiae</name>
    <dbReference type="NCBI Taxonomy" id="2016499"/>
    <lineage>
        <taxon>Bacteria</taxon>
        <taxon>Bacillati</taxon>
        <taxon>Actinomycetota</taxon>
        <taxon>Actinomycetes</taxon>
        <taxon>Propionibacteriales</taxon>
        <taxon>Propionibacteriaceae</taxon>
        <taxon>Enemella</taxon>
    </lineage>
</organism>
<dbReference type="PANTHER" id="PTHR43877">
    <property type="entry name" value="AMINOALKYLPHOSPHONATE N-ACETYLTRANSFERASE-RELATED-RELATED"/>
    <property type="match status" value="1"/>
</dbReference>
<name>A0A255GFX4_9ACTN</name>
<dbReference type="OrthoDB" id="529907at2"/>
<comment type="caution">
    <text evidence="4">The sequence shown here is derived from an EMBL/GenBank/DDBJ whole genome shotgun (WGS) entry which is preliminary data.</text>
</comment>
<dbReference type="GO" id="GO:0016747">
    <property type="term" value="F:acyltransferase activity, transferring groups other than amino-acyl groups"/>
    <property type="evidence" value="ECO:0007669"/>
    <property type="project" value="InterPro"/>
</dbReference>
<dbReference type="InterPro" id="IPR016181">
    <property type="entry name" value="Acyl_CoA_acyltransferase"/>
</dbReference>